<feature type="region of interest" description="Disordered" evidence="1">
    <location>
        <begin position="73"/>
        <end position="96"/>
    </location>
</feature>
<comment type="caution">
    <text evidence="2">The sequence shown here is derived from an EMBL/GenBank/DDBJ whole genome shotgun (WGS) entry which is preliminary data.</text>
</comment>
<evidence type="ECO:0000256" key="1">
    <source>
        <dbReference type="SAM" id="MobiDB-lite"/>
    </source>
</evidence>
<dbReference type="Proteomes" id="UP000499080">
    <property type="component" value="Unassembled WGS sequence"/>
</dbReference>
<sequence length="96" mass="10732">MISRYKNCASNYMCTLKSGLTELVIRNASEILNTQNTYCTAQKNNCEGRKLFFCNDILPCFLEGRGGLEARSRFSRRAPGPKPDLTEDPPWGLAAP</sequence>
<accession>A0A4Y2SHC1</accession>
<reference evidence="2 3" key="1">
    <citation type="journal article" date="2019" name="Sci. Rep.">
        <title>Orb-weaving spider Araneus ventricosus genome elucidates the spidroin gene catalogue.</title>
        <authorList>
            <person name="Kono N."/>
            <person name="Nakamura H."/>
            <person name="Ohtoshi R."/>
            <person name="Moran D.A.P."/>
            <person name="Shinohara A."/>
            <person name="Yoshida Y."/>
            <person name="Fujiwara M."/>
            <person name="Mori M."/>
            <person name="Tomita M."/>
            <person name="Arakawa K."/>
        </authorList>
    </citation>
    <scope>NUCLEOTIDE SEQUENCE [LARGE SCALE GENOMIC DNA]</scope>
</reference>
<gene>
    <name evidence="2" type="ORF">AVEN_138517_1</name>
</gene>
<dbReference type="AlphaFoldDB" id="A0A4Y2SHC1"/>
<keyword evidence="3" id="KW-1185">Reference proteome</keyword>
<protein>
    <submittedName>
        <fullName evidence="2">Uncharacterized protein</fullName>
    </submittedName>
</protein>
<evidence type="ECO:0000313" key="2">
    <source>
        <dbReference type="EMBL" id="GBN87634.1"/>
    </source>
</evidence>
<organism evidence="2 3">
    <name type="scientific">Araneus ventricosus</name>
    <name type="common">Orbweaver spider</name>
    <name type="synonym">Epeira ventricosa</name>
    <dbReference type="NCBI Taxonomy" id="182803"/>
    <lineage>
        <taxon>Eukaryota</taxon>
        <taxon>Metazoa</taxon>
        <taxon>Ecdysozoa</taxon>
        <taxon>Arthropoda</taxon>
        <taxon>Chelicerata</taxon>
        <taxon>Arachnida</taxon>
        <taxon>Araneae</taxon>
        <taxon>Araneomorphae</taxon>
        <taxon>Entelegynae</taxon>
        <taxon>Araneoidea</taxon>
        <taxon>Araneidae</taxon>
        <taxon>Araneus</taxon>
    </lineage>
</organism>
<name>A0A4Y2SHC1_ARAVE</name>
<evidence type="ECO:0000313" key="3">
    <source>
        <dbReference type="Proteomes" id="UP000499080"/>
    </source>
</evidence>
<proteinExistence type="predicted"/>
<dbReference type="EMBL" id="BGPR01021888">
    <property type="protein sequence ID" value="GBN87634.1"/>
    <property type="molecule type" value="Genomic_DNA"/>
</dbReference>